<evidence type="ECO:0000256" key="1">
    <source>
        <dbReference type="ARBA" id="ARBA00004496"/>
    </source>
</evidence>
<evidence type="ECO:0000313" key="7">
    <source>
        <dbReference type="Ensembl" id="ENSSPUP00000022167.1"/>
    </source>
</evidence>
<keyword evidence="8" id="KW-1185">Reference proteome</keyword>
<dbReference type="Proteomes" id="UP000694392">
    <property type="component" value="Unplaced"/>
</dbReference>
<keyword evidence="4" id="KW-0722">Serine protease inhibitor</keyword>
<comment type="subcellular location">
    <subcellularLocation>
        <location evidence="1">Cytoplasm</location>
    </subcellularLocation>
</comment>
<dbReference type="Gene3D" id="3.30.497.10">
    <property type="entry name" value="Antithrombin, subunit I, domain 2"/>
    <property type="match status" value="1"/>
</dbReference>
<dbReference type="AlphaFoldDB" id="A0A8D0LBQ7"/>
<dbReference type="GO" id="GO:0004867">
    <property type="term" value="F:serine-type endopeptidase inhibitor activity"/>
    <property type="evidence" value="ECO:0007669"/>
    <property type="project" value="UniProtKB-KW"/>
</dbReference>
<dbReference type="InterPro" id="IPR023796">
    <property type="entry name" value="Serpin_dom"/>
</dbReference>
<name>A0A8D0LBQ7_SPHPU</name>
<evidence type="ECO:0000256" key="2">
    <source>
        <dbReference type="ARBA" id="ARBA00022490"/>
    </source>
</evidence>
<evidence type="ECO:0000259" key="6">
    <source>
        <dbReference type="Pfam" id="PF00079"/>
    </source>
</evidence>
<dbReference type="PANTHER" id="PTHR11461:SF180">
    <property type="entry name" value="LEUKOCYTE ELASTASE INHIBITOR"/>
    <property type="match status" value="1"/>
</dbReference>
<evidence type="ECO:0000256" key="4">
    <source>
        <dbReference type="ARBA" id="ARBA00022900"/>
    </source>
</evidence>
<proteinExistence type="predicted"/>
<dbReference type="InterPro" id="IPR042178">
    <property type="entry name" value="Serpin_sf_1"/>
</dbReference>
<accession>A0A8D0LBQ7</accession>
<organism evidence="7 8">
    <name type="scientific">Sphenodon punctatus</name>
    <name type="common">Tuatara</name>
    <name type="synonym">Hatteria punctata</name>
    <dbReference type="NCBI Taxonomy" id="8508"/>
    <lineage>
        <taxon>Eukaryota</taxon>
        <taxon>Metazoa</taxon>
        <taxon>Chordata</taxon>
        <taxon>Craniata</taxon>
        <taxon>Vertebrata</taxon>
        <taxon>Euteleostomi</taxon>
        <taxon>Lepidosauria</taxon>
        <taxon>Sphenodontia</taxon>
        <taxon>Sphenodontidae</taxon>
        <taxon>Sphenodon</taxon>
    </lineage>
</organism>
<reference evidence="7" key="2">
    <citation type="submission" date="2025-09" db="UniProtKB">
        <authorList>
            <consortium name="Ensembl"/>
        </authorList>
    </citation>
    <scope>IDENTIFICATION</scope>
</reference>
<dbReference type="Ensembl" id="ENSSPUT00000023621.1">
    <property type="protein sequence ID" value="ENSSPUP00000022167.1"/>
    <property type="gene ID" value="ENSSPUG00000017023.1"/>
</dbReference>
<dbReference type="SUPFAM" id="SSF56574">
    <property type="entry name" value="Serpins"/>
    <property type="match status" value="1"/>
</dbReference>
<feature type="transmembrane region" description="Helical" evidence="5">
    <location>
        <begin position="28"/>
        <end position="46"/>
    </location>
</feature>
<reference evidence="7" key="1">
    <citation type="submission" date="2025-08" db="UniProtKB">
        <authorList>
            <consortium name="Ensembl"/>
        </authorList>
    </citation>
    <scope>IDENTIFICATION</scope>
</reference>
<dbReference type="GeneTree" id="ENSGT00940000154573"/>
<protein>
    <recommendedName>
        <fullName evidence="6">Serpin domain-containing protein</fullName>
    </recommendedName>
</protein>
<keyword evidence="5" id="KW-0472">Membrane</keyword>
<keyword evidence="2" id="KW-0963">Cytoplasm</keyword>
<evidence type="ECO:0000256" key="3">
    <source>
        <dbReference type="ARBA" id="ARBA00022690"/>
    </source>
</evidence>
<evidence type="ECO:0000256" key="5">
    <source>
        <dbReference type="SAM" id="Phobius"/>
    </source>
</evidence>
<dbReference type="InterPro" id="IPR000215">
    <property type="entry name" value="Serpin_fam"/>
</dbReference>
<dbReference type="Pfam" id="PF00079">
    <property type="entry name" value="Serpin"/>
    <property type="match status" value="1"/>
</dbReference>
<evidence type="ECO:0000313" key="8">
    <source>
        <dbReference type="Proteomes" id="UP000694392"/>
    </source>
</evidence>
<dbReference type="GO" id="GO:0005737">
    <property type="term" value="C:cytoplasm"/>
    <property type="evidence" value="ECO:0007669"/>
    <property type="project" value="UniProtKB-SubCell"/>
</dbReference>
<sequence length="121" mass="13340">MEKLCNANTHFALDLFQKFNEASPAGNIFFSPFSISTALALVSLGAKGNTATQMSKTLHFNDVKDIHSAFQTLSADINKSGASYLLKLANRLYGEKTYSFLPVSSPNSLFDKKHRNFPTCK</sequence>
<dbReference type="PANTHER" id="PTHR11461">
    <property type="entry name" value="SERINE PROTEASE INHIBITOR, SERPIN"/>
    <property type="match status" value="1"/>
</dbReference>
<dbReference type="InterPro" id="IPR036186">
    <property type="entry name" value="Serpin_sf"/>
</dbReference>
<feature type="domain" description="Serpin" evidence="6">
    <location>
        <begin position="7"/>
        <end position="102"/>
    </location>
</feature>
<keyword evidence="5" id="KW-1133">Transmembrane helix</keyword>
<dbReference type="GO" id="GO:0032691">
    <property type="term" value="P:negative regulation of interleukin-1 beta production"/>
    <property type="evidence" value="ECO:0007669"/>
    <property type="project" value="TreeGrafter"/>
</dbReference>
<keyword evidence="5" id="KW-0812">Transmembrane</keyword>
<keyword evidence="3" id="KW-0646">Protease inhibitor</keyword>
<dbReference type="OMA" id="KANDDVH"/>
<dbReference type="GO" id="GO:0005615">
    <property type="term" value="C:extracellular space"/>
    <property type="evidence" value="ECO:0007669"/>
    <property type="project" value="InterPro"/>
</dbReference>